<dbReference type="AlphaFoldDB" id="A0A6A6B6M3"/>
<organism evidence="2 3">
    <name type="scientific">Aplosporella prunicola CBS 121167</name>
    <dbReference type="NCBI Taxonomy" id="1176127"/>
    <lineage>
        <taxon>Eukaryota</taxon>
        <taxon>Fungi</taxon>
        <taxon>Dikarya</taxon>
        <taxon>Ascomycota</taxon>
        <taxon>Pezizomycotina</taxon>
        <taxon>Dothideomycetes</taxon>
        <taxon>Dothideomycetes incertae sedis</taxon>
        <taxon>Botryosphaeriales</taxon>
        <taxon>Aplosporellaceae</taxon>
        <taxon>Aplosporella</taxon>
    </lineage>
</organism>
<gene>
    <name evidence="2" type="ORF">K452DRAFT_86764</name>
</gene>
<protein>
    <recommendedName>
        <fullName evidence="4">Secreted protein</fullName>
    </recommendedName>
</protein>
<name>A0A6A6B6M3_9PEZI</name>
<dbReference type="RefSeq" id="XP_033394154.1">
    <property type="nucleotide sequence ID" value="XM_033547250.1"/>
</dbReference>
<keyword evidence="3" id="KW-1185">Reference proteome</keyword>
<evidence type="ECO:0000313" key="3">
    <source>
        <dbReference type="Proteomes" id="UP000799438"/>
    </source>
</evidence>
<dbReference type="Proteomes" id="UP000799438">
    <property type="component" value="Unassembled WGS sequence"/>
</dbReference>
<accession>A0A6A6B6M3</accession>
<keyword evidence="1" id="KW-0732">Signal</keyword>
<sequence length="107" mass="11678">MRACNLLPFCLACSACACACACCLCACLCAFNARPSLAACELIARAHYHPSSLSLHFLLPLLPPLPLPQPIRDTSSLFLFYHDPRRTRRLPPVPGSTPASCRSTFCR</sequence>
<feature type="signal peptide" evidence="1">
    <location>
        <begin position="1"/>
        <end position="21"/>
    </location>
</feature>
<reference evidence="2" key="1">
    <citation type="journal article" date="2020" name="Stud. Mycol.">
        <title>101 Dothideomycetes genomes: a test case for predicting lifestyles and emergence of pathogens.</title>
        <authorList>
            <person name="Haridas S."/>
            <person name="Albert R."/>
            <person name="Binder M."/>
            <person name="Bloem J."/>
            <person name="Labutti K."/>
            <person name="Salamov A."/>
            <person name="Andreopoulos B."/>
            <person name="Baker S."/>
            <person name="Barry K."/>
            <person name="Bills G."/>
            <person name="Bluhm B."/>
            <person name="Cannon C."/>
            <person name="Castanera R."/>
            <person name="Culley D."/>
            <person name="Daum C."/>
            <person name="Ezra D."/>
            <person name="Gonzalez J."/>
            <person name="Henrissat B."/>
            <person name="Kuo A."/>
            <person name="Liang C."/>
            <person name="Lipzen A."/>
            <person name="Lutzoni F."/>
            <person name="Magnuson J."/>
            <person name="Mondo S."/>
            <person name="Nolan M."/>
            <person name="Ohm R."/>
            <person name="Pangilinan J."/>
            <person name="Park H.-J."/>
            <person name="Ramirez L."/>
            <person name="Alfaro M."/>
            <person name="Sun H."/>
            <person name="Tritt A."/>
            <person name="Yoshinaga Y."/>
            <person name="Zwiers L.-H."/>
            <person name="Turgeon B."/>
            <person name="Goodwin S."/>
            <person name="Spatafora J."/>
            <person name="Crous P."/>
            <person name="Grigoriev I."/>
        </authorList>
    </citation>
    <scope>NUCLEOTIDE SEQUENCE</scope>
    <source>
        <strain evidence="2">CBS 121167</strain>
    </source>
</reference>
<proteinExistence type="predicted"/>
<dbReference type="GeneID" id="54304757"/>
<dbReference type="PROSITE" id="PS51257">
    <property type="entry name" value="PROKAR_LIPOPROTEIN"/>
    <property type="match status" value="1"/>
</dbReference>
<feature type="chain" id="PRO_5025565494" description="Secreted protein" evidence="1">
    <location>
        <begin position="22"/>
        <end position="107"/>
    </location>
</feature>
<evidence type="ECO:0000313" key="2">
    <source>
        <dbReference type="EMBL" id="KAF2138441.1"/>
    </source>
</evidence>
<dbReference type="EMBL" id="ML995496">
    <property type="protein sequence ID" value="KAF2138441.1"/>
    <property type="molecule type" value="Genomic_DNA"/>
</dbReference>
<evidence type="ECO:0008006" key="4">
    <source>
        <dbReference type="Google" id="ProtNLM"/>
    </source>
</evidence>
<evidence type="ECO:0000256" key="1">
    <source>
        <dbReference type="SAM" id="SignalP"/>
    </source>
</evidence>